<dbReference type="Proteomes" id="UP001358586">
    <property type="component" value="Chromosome 7"/>
</dbReference>
<reference evidence="1 2" key="1">
    <citation type="submission" date="2023-03" db="EMBL/GenBank/DDBJ databases">
        <title>WGS of Gossypium arboreum.</title>
        <authorList>
            <person name="Yu D."/>
        </authorList>
    </citation>
    <scope>NUCLEOTIDE SEQUENCE [LARGE SCALE GENOMIC DNA]</scope>
    <source>
        <tissue evidence="1">Leaf</tissue>
    </source>
</reference>
<sequence>MLVNFGSLQALHRILWVSRCVVLDRGLEFLKKFGIGLESSLVDDGTLVCEDEGLCDIATTYFKYLFMSQELEDPRCILERVVPCVTDVMNASLLAPYTYDNIQEALKVMAPTKALGLDGLPALFY</sequence>
<dbReference type="EMBL" id="JARKNE010000007">
    <property type="protein sequence ID" value="KAK5819094.1"/>
    <property type="molecule type" value="Genomic_DNA"/>
</dbReference>
<protein>
    <submittedName>
        <fullName evidence="1">Uncharacterized protein</fullName>
    </submittedName>
</protein>
<comment type="caution">
    <text evidence="1">The sequence shown here is derived from an EMBL/GenBank/DDBJ whole genome shotgun (WGS) entry which is preliminary data.</text>
</comment>
<evidence type="ECO:0000313" key="2">
    <source>
        <dbReference type="Proteomes" id="UP001358586"/>
    </source>
</evidence>
<keyword evidence="2" id="KW-1185">Reference proteome</keyword>
<accession>A0ABR0PCR6</accession>
<evidence type="ECO:0000313" key="1">
    <source>
        <dbReference type="EMBL" id="KAK5819094.1"/>
    </source>
</evidence>
<proteinExistence type="predicted"/>
<name>A0ABR0PCR6_GOSAR</name>
<organism evidence="1 2">
    <name type="scientific">Gossypium arboreum</name>
    <name type="common">Tree cotton</name>
    <name type="synonym">Gossypium nanking</name>
    <dbReference type="NCBI Taxonomy" id="29729"/>
    <lineage>
        <taxon>Eukaryota</taxon>
        <taxon>Viridiplantae</taxon>
        <taxon>Streptophyta</taxon>
        <taxon>Embryophyta</taxon>
        <taxon>Tracheophyta</taxon>
        <taxon>Spermatophyta</taxon>
        <taxon>Magnoliopsida</taxon>
        <taxon>eudicotyledons</taxon>
        <taxon>Gunneridae</taxon>
        <taxon>Pentapetalae</taxon>
        <taxon>rosids</taxon>
        <taxon>malvids</taxon>
        <taxon>Malvales</taxon>
        <taxon>Malvaceae</taxon>
        <taxon>Malvoideae</taxon>
        <taxon>Gossypium</taxon>
    </lineage>
</organism>
<gene>
    <name evidence="1" type="ORF">PVK06_024053</name>
</gene>